<keyword evidence="2" id="KW-1185">Reference proteome</keyword>
<organism evidence="1 2">
    <name type="scientific">Dermatophagoides farinae</name>
    <name type="common">American house dust mite</name>
    <dbReference type="NCBI Taxonomy" id="6954"/>
    <lineage>
        <taxon>Eukaryota</taxon>
        <taxon>Metazoa</taxon>
        <taxon>Ecdysozoa</taxon>
        <taxon>Arthropoda</taxon>
        <taxon>Chelicerata</taxon>
        <taxon>Arachnida</taxon>
        <taxon>Acari</taxon>
        <taxon>Acariformes</taxon>
        <taxon>Sarcoptiformes</taxon>
        <taxon>Astigmata</taxon>
        <taxon>Psoroptidia</taxon>
        <taxon>Analgoidea</taxon>
        <taxon>Pyroglyphidae</taxon>
        <taxon>Dermatophagoidinae</taxon>
        <taxon>Dermatophagoides</taxon>
    </lineage>
</organism>
<reference evidence="1" key="1">
    <citation type="submission" date="2013-05" db="EMBL/GenBank/DDBJ databases">
        <authorList>
            <person name="Yim A.K.Y."/>
            <person name="Chan T.F."/>
            <person name="Ji K.M."/>
            <person name="Liu X.Y."/>
            <person name="Zhou J.W."/>
            <person name="Li R.Q."/>
            <person name="Yang K.Y."/>
            <person name="Li J."/>
            <person name="Li M."/>
            <person name="Law P.T.W."/>
            <person name="Wu Y.L."/>
            <person name="Cai Z.L."/>
            <person name="Qin H."/>
            <person name="Bao Y."/>
            <person name="Leung R.K.K."/>
            <person name="Ng P.K.S."/>
            <person name="Zou J."/>
            <person name="Zhong X.J."/>
            <person name="Ran P.X."/>
            <person name="Zhong N.S."/>
            <person name="Liu Z.G."/>
            <person name="Tsui S.K.W."/>
        </authorList>
    </citation>
    <scope>NUCLEOTIDE SEQUENCE</scope>
    <source>
        <strain evidence="1">Derf</strain>
        <tissue evidence="1">Whole organism</tissue>
    </source>
</reference>
<dbReference type="Proteomes" id="UP000790347">
    <property type="component" value="Unassembled WGS sequence"/>
</dbReference>
<evidence type="ECO:0000313" key="2">
    <source>
        <dbReference type="Proteomes" id="UP000790347"/>
    </source>
</evidence>
<evidence type="ECO:0000313" key="1">
    <source>
        <dbReference type="EMBL" id="KAH9516981.1"/>
    </source>
</evidence>
<dbReference type="AlphaFoldDB" id="A0A922HYP9"/>
<sequence>MYQYTCSICFWIDNLDIKTENHHEKAATNNERNSLLMIKKKLSTVLEISKQETLSKFDK</sequence>
<comment type="caution">
    <text evidence="1">The sequence shown here is derived from an EMBL/GenBank/DDBJ whole genome shotgun (WGS) entry which is preliminary data.</text>
</comment>
<proteinExistence type="predicted"/>
<dbReference type="EMBL" id="ASGP02000003">
    <property type="protein sequence ID" value="KAH9516981.1"/>
    <property type="molecule type" value="Genomic_DNA"/>
</dbReference>
<name>A0A922HYP9_DERFA</name>
<gene>
    <name evidence="1" type="ORF">DERF_007683</name>
</gene>
<accession>A0A922HYP9</accession>
<protein>
    <submittedName>
        <fullName evidence="1">Uncharacterized protein</fullName>
    </submittedName>
</protein>
<reference evidence="1" key="2">
    <citation type="journal article" date="2022" name="Res Sq">
        <title>Comparative Genomics Reveals Insights into the Divergent Evolution of Astigmatic Mites and Household Pest Adaptations.</title>
        <authorList>
            <person name="Xiong Q."/>
            <person name="Wan A.T.-Y."/>
            <person name="Liu X.-Y."/>
            <person name="Fung C.S.-H."/>
            <person name="Xiao X."/>
            <person name="Malainual N."/>
            <person name="Hou J."/>
            <person name="Wang L."/>
            <person name="Wang M."/>
            <person name="Yang K."/>
            <person name="Cui Y."/>
            <person name="Leung E."/>
            <person name="Nong W."/>
            <person name="Shin S.-K."/>
            <person name="Au S."/>
            <person name="Jeong K.Y."/>
            <person name="Chew F.T."/>
            <person name="Hui J."/>
            <person name="Leung T.F."/>
            <person name="Tungtrongchitr A."/>
            <person name="Zhong N."/>
            <person name="Liu Z."/>
            <person name="Tsui S."/>
        </authorList>
    </citation>
    <scope>NUCLEOTIDE SEQUENCE</scope>
    <source>
        <strain evidence="1">Derf</strain>
        <tissue evidence="1">Whole organism</tissue>
    </source>
</reference>